<dbReference type="Gene3D" id="3.40.50.300">
    <property type="entry name" value="P-loop containing nucleotide triphosphate hydrolases"/>
    <property type="match status" value="1"/>
</dbReference>
<dbReference type="InterPro" id="IPR002611">
    <property type="entry name" value="IstB_ATP-bd"/>
</dbReference>
<proteinExistence type="predicted"/>
<name>F4T7N5_ECOLX</name>
<organism evidence="4 5">
    <name type="scientific">Escherichia coli M605</name>
    <dbReference type="NCBI Taxonomy" id="656417"/>
    <lineage>
        <taxon>Bacteria</taxon>
        <taxon>Pseudomonadati</taxon>
        <taxon>Pseudomonadota</taxon>
        <taxon>Gammaproteobacteria</taxon>
        <taxon>Enterobacterales</taxon>
        <taxon>Enterobacteriaceae</taxon>
        <taxon>Escherichia</taxon>
    </lineage>
</organism>
<reference evidence="4 5" key="1">
    <citation type="submission" date="2010-01" db="EMBL/GenBank/DDBJ databases">
        <title>The Genome Sequence of Escherichia coli M605.</title>
        <authorList>
            <consortium name="The Broad Institute Genome Sequencing Platform"/>
            <consortium name="The Broad Institute Genome Sequencing Center for Infectious Disease"/>
            <person name="Feldgarden M."/>
            <person name="Gordon D.M."/>
            <person name="Johnson J.R."/>
            <person name="Johnston B.D."/>
            <person name="Young S."/>
            <person name="Zeng Q."/>
            <person name="Koehrsen M."/>
            <person name="Alvarado L."/>
            <person name="Berlin A.M."/>
            <person name="Borenstein D."/>
            <person name="Chapman S.B."/>
            <person name="Chen Z."/>
            <person name="Engels R."/>
            <person name="Freedman E."/>
            <person name="Gellesch M."/>
            <person name="Goldberg J."/>
            <person name="Griggs A."/>
            <person name="Gujja S."/>
            <person name="Heilman E.R."/>
            <person name="Heiman D.I."/>
            <person name="Hepburn T.A."/>
            <person name="Howarth C."/>
            <person name="Jen D."/>
            <person name="Larson L."/>
            <person name="Lewis B."/>
            <person name="Mehta T."/>
            <person name="Park D."/>
            <person name="Pearson M."/>
            <person name="Richards J."/>
            <person name="Roberts A."/>
            <person name="Saif S."/>
            <person name="Shea T.D."/>
            <person name="Shenoy N."/>
            <person name="Sisk P."/>
            <person name="Stolte C."/>
            <person name="Sykes S.N."/>
            <person name="Walk T."/>
            <person name="White J."/>
            <person name="Yandava C."/>
            <person name="Haas B."/>
            <person name="Henn M.R."/>
            <person name="Nusbaum C."/>
            <person name="Birren B."/>
        </authorList>
    </citation>
    <scope>NUCLEOTIDE SEQUENCE [LARGE SCALE GENOMIC DNA]</scope>
    <source>
        <strain evidence="4 5">M605</strain>
    </source>
</reference>
<gene>
    <name evidence="4" type="ORF">ECIG_04660</name>
</gene>
<dbReference type="PIRSF" id="PIRSF003073">
    <property type="entry name" value="DNAC_TnpB_IstB"/>
    <property type="match status" value="1"/>
</dbReference>
<feature type="domain" description="IstB-like ATP-binding" evidence="3">
    <location>
        <begin position="26"/>
        <end position="230"/>
    </location>
</feature>
<dbReference type="NCBIfam" id="NF038214">
    <property type="entry name" value="IS21_help_AAA"/>
    <property type="match status" value="1"/>
</dbReference>
<dbReference type="Pfam" id="PF01695">
    <property type="entry name" value="IstB_IS21"/>
    <property type="match status" value="1"/>
</dbReference>
<dbReference type="HOGENOM" id="CLU_062999_7_0_6"/>
<sequence>MLKAKPHPELAYRAVLGLLALQKKYCQERLTLLVDDELLSRETSRVARLRKNAGLKYQATPEGLRCPSSRGLRAEQMRELLNGHYIIHRKNLLITGPTGCGKSWIANAPGEQACRQKHSVRYCRTGRLLEQLAQGRVDGSWLKYLKQLQKIQVLILDDLELEQLSNAQCNDLLELIEDRYGQSSTIVVSQFPVDKWHGLMENPTTADAILDRLVHNSHRLLLQGESLRKNPPVVESIEKTS</sequence>
<dbReference type="EMBL" id="GL883931">
    <property type="protein sequence ID" value="EGI13312.1"/>
    <property type="molecule type" value="Genomic_DNA"/>
</dbReference>
<evidence type="ECO:0000259" key="3">
    <source>
        <dbReference type="Pfam" id="PF01695"/>
    </source>
</evidence>
<keyword evidence="1" id="KW-0547">Nucleotide-binding</keyword>
<keyword evidence="2" id="KW-0067">ATP-binding</keyword>
<dbReference type="SUPFAM" id="SSF52540">
    <property type="entry name" value="P-loop containing nucleoside triphosphate hydrolases"/>
    <property type="match status" value="1"/>
</dbReference>
<accession>F4T7N5</accession>
<evidence type="ECO:0000313" key="5">
    <source>
        <dbReference type="Proteomes" id="UP000004710"/>
    </source>
</evidence>
<dbReference type="PANTHER" id="PTHR30050">
    <property type="entry name" value="CHROMOSOMAL REPLICATION INITIATOR PROTEIN DNAA"/>
    <property type="match status" value="1"/>
</dbReference>
<evidence type="ECO:0000256" key="1">
    <source>
        <dbReference type="ARBA" id="ARBA00022741"/>
    </source>
</evidence>
<dbReference type="GO" id="GO:0005524">
    <property type="term" value="F:ATP binding"/>
    <property type="evidence" value="ECO:0007669"/>
    <property type="project" value="UniProtKB-KW"/>
</dbReference>
<dbReference type="InterPro" id="IPR047661">
    <property type="entry name" value="IstB"/>
</dbReference>
<dbReference type="GO" id="GO:0006260">
    <property type="term" value="P:DNA replication"/>
    <property type="evidence" value="ECO:0007669"/>
    <property type="project" value="TreeGrafter"/>
</dbReference>
<dbReference type="InterPro" id="IPR027417">
    <property type="entry name" value="P-loop_NTPase"/>
</dbReference>
<protein>
    <submittedName>
        <fullName evidence="4">Putative transposase subunit</fullName>
    </submittedName>
</protein>
<dbReference type="AlphaFoldDB" id="F4T7N5"/>
<evidence type="ECO:0000313" key="4">
    <source>
        <dbReference type="EMBL" id="EGI13312.1"/>
    </source>
</evidence>
<dbReference type="CDD" id="cd00009">
    <property type="entry name" value="AAA"/>
    <property type="match status" value="1"/>
</dbReference>
<dbReference type="InterPro" id="IPR028350">
    <property type="entry name" value="DNAC/IstB-like"/>
</dbReference>
<evidence type="ECO:0000256" key="2">
    <source>
        <dbReference type="ARBA" id="ARBA00022840"/>
    </source>
</evidence>
<dbReference type="Proteomes" id="UP000004710">
    <property type="component" value="Unassembled WGS sequence"/>
</dbReference>
<dbReference type="PANTHER" id="PTHR30050:SF4">
    <property type="entry name" value="ATP-BINDING PROTEIN RV3427C IN INSERTION SEQUENCE-RELATED"/>
    <property type="match status" value="1"/>
</dbReference>